<reference evidence="1" key="1">
    <citation type="submission" date="2021-03" db="EMBL/GenBank/DDBJ databases">
        <title>Comparative genomics and phylogenomic investigation of the class Geoglossomycetes provide insights into ecological specialization and systematics.</title>
        <authorList>
            <person name="Melie T."/>
            <person name="Pirro S."/>
            <person name="Miller A.N."/>
            <person name="Quandt A."/>
        </authorList>
    </citation>
    <scope>NUCLEOTIDE SEQUENCE</scope>
    <source>
        <strain evidence="1">CAQ_001_2017</strain>
    </source>
</reference>
<evidence type="ECO:0000313" key="2">
    <source>
        <dbReference type="Proteomes" id="UP000750711"/>
    </source>
</evidence>
<organism evidence="1 2">
    <name type="scientific">Trichoglossum hirsutum</name>
    <dbReference type="NCBI Taxonomy" id="265104"/>
    <lineage>
        <taxon>Eukaryota</taxon>
        <taxon>Fungi</taxon>
        <taxon>Dikarya</taxon>
        <taxon>Ascomycota</taxon>
        <taxon>Pezizomycotina</taxon>
        <taxon>Geoglossomycetes</taxon>
        <taxon>Geoglossales</taxon>
        <taxon>Geoglossaceae</taxon>
        <taxon>Trichoglossum</taxon>
    </lineage>
</organism>
<comment type="caution">
    <text evidence="1">The sequence shown here is derived from an EMBL/GenBank/DDBJ whole genome shotgun (WGS) entry which is preliminary data.</text>
</comment>
<evidence type="ECO:0000313" key="1">
    <source>
        <dbReference type="EMBL" id="KAH0551756.1"/>
    </source>
</evidence>
<dbReference type="EMBL" id="JAGHQM010001793">
    <property type="protein sequence ID" value="KAH0551756.1"/>
    <property type="molecule type" value="Genomic_DNA"/>
</dbReference>
<feature type="non-terminal residue" evidence="1">
    <location>
        <position position="439"/>
    </location>
</feature>
<keyword evidence="2" id="KW-1185">Reference proteome</keyword>
<protein>
    <submittedName>
        <fullName evidence="1">Uncharacterized protein</fullName>
    </submittedName>
</protein>
<sequence length="439" mass="49215">MATIESSLAELAGLINKFLRFSKRVLDAPQEVESLLDDVSHYGSSLDFLQEVLDSFAQTFNFKPDAIDKAILKFRKTLTELEKFIAKYAPLMDADAGKIETAQHMVGWAIDGEYNHTVKRLKDDIAKYGERIMGLLQPLVMHSDTVIYKAVIEGQIGVQNGVLPAGGDIKWGNPFQRSKSIAPSIAPSISTTIRQPPSSARPSISGTTIAGTIKPDPASIIAIRPSFTPKMGVKILCKHEQPRVISKIRFLGDGDGRLLQLQLVDDSGAKISHPMSKNPIPYLEHPHKTHHIRESYPGITITNLVKFPKVVDAVNYEYIFESKADCEVFQEKVMGKKLVRCANINSILSDRSSKTVECYWQTLRVWRDRTSRAETIMFYSATNENAFLQFDTTHLRSSEPKEDVLKLEFDGRAKGKKRTEEEELEKSLGCLKITFTDPK</sequence>
<proteinExistence type="predicted"/>
<name>A0A9P8L553_9PEZI</name>
<gene>
    <name evidence="1" type="ORF">GP486_007027</name>
</gene>
<accession>A0A9P8L553</accession>
<dbReference type="AlphaFoldDB" id="A0A9P8L553"/>
<dbReference type="Proteomes" id="UP000750711">
    <property type="component" value="Unassembled WGS sequence"/>
</dbReference>